<keyword evidence="3" id="KW-1185">Reference proteome</keyword>
<gene>
    <name evidence="2" type="ORF">U0070_002534</name>
</gene>
<comment type="caution">
    <text evidence="2">The sequence shown here is derived from an EMBL/GenBank/DDBJ whole genome shotgun (WGS) entry which is preliminary data.</text>
</comment>
<organism evidence="2 3">
    <name type="scientific">Myodes glareolus</name>
    <name type="common">Bank vole</name>
    <name type="synonym">Clethrionomys glareolus</name>
    <dbReference type="NCBI Taxonomy" id="447135"/>
    <lineage>
        <taxon>Eukaryota</taxon>
        <taxon>Metazoa</taxon>
        <taxon>Chordata</taxon>
        <taxon>Craniata</taxon>
        <taxon>Vertebrata</taxon>
        <taxon>Euteleostomi</taxon>
        <taxon>Mammalia</taxon>
        <taxon>Eutheria</taxon>
        <taxon>Euarchontoglires</taxon>
        <taxon>Glires</taxon>
        <taxon>Rodentia</taxon>
        <taxon>Myomorpha</taxon>
        <taxon>Muroidea</taxon>
        <taxon>Cricetidae</taxon>
        <taxon>Arvicolinae</taxon>
        <taxon>Myodes</taxon>
    </lineage>
</organism>
<reference evidence="2 3" key="1">
    <citation type="journal article" date="2023" name="bioRxiv">
        <title>Conserved and derived expression patterns and positive selection on dental genes reveal complex evolutionary context of ever-growing rodent molars.</title>
        <authorList>
            <person name="Calamari Z.T."/>
            <person name="Song A."/>
            <person name="Cohen E."/>
            <person name="Akter M."/>
            <person name="Roy R.D."/>
            <person name="Hallikas O."/>
            <person name="Christensen M.M."/>
            <person name="Li P."/>
            <person name="Marangoni P."/>
            <person name="Jernvall J."/>
            <person name="Klein O.D."/>
        </authorList>
    </citation>
    <scope>NUCLEOTIDE SEQUENCE [LARGE SCALE GENOMIC DNA]</scope>
    <source>
        <strain evidence="2">V071</strain>
    </source>
</reference>
<feature type="region of interest" description="Disordered" evidence="1">
    <location>
        <begin position="197"/>
        <end position="242"/>
    </location>
</feature>
<dbReference type="EMBL" id="JBBHLL010000409">
    <property type="protein sequence ID" value="KAK7803639.1"/>
    <property type="molecule type" value="Genomic_DNA"/>
</dbReference>
<evidence type="ECO:0000313" key="3">
    <source>
        <dbReference type="Proteomes" id="UP001488838"/>
    </source>
</evidence>
<feature type="compositionally biased region" description="Basic and acidic residues" evidence="1">
    <location>
        <begin position="72"/>
        <end position="86"/>
    </location>
</feature>
<proteinExistence type="predicted"/>
<dbReference type="Proteomes" id="UP001488838">
    <property type="component" value="Unassembled WGS sequence"/>
</dbReference>
<evidence type="ECO:0000256" key="1">
    <source>
        <dbReference type="SAM" id="MobiDB-lite"/>
    </source>
</evidence>
<feature type="compositionally biased region" description="Basic and acidic residues" evidence="1">
    <location>
        <begin position="216"/>
        <end position="242"/>
    </location>
</feature>
<feature type="compositionally biased region" description="Basic and acidic residues" evidence="1">
    <location>
        <begin position="32"/>
        <end position="53"/>
    </location>
</feature>
<accession>A0AAW0HP10</accession>
<name>A0AAW0HP10_MYOGA</name>
<feature type="region of interest" description="Disordered" evidence="1">
    <location>
        <begin position="32"/>
        <end position="151"/>
    </location>
</feature>
<dbReference type="AlphaFoldDB" id="A0AAW0HP10"/>
<protein>
    <submittedName>
        <fullName evidence="2">Uncharacterized protein</fullName>
    </submittedName>
</protein>
<feature type="non-terminal residue" evidence="2">
    <location>
        <position position="1"/>
    </location>
</feature>
<evidence type="ECO:0000313" key="2">
    <source>
        <dbReference type="EMBL" id="KAK7803639.1"/>
    </source>
</evidence>
<sequence length="242" mass="27647">IRVFSFHKHRLSVQEAFPSQWDLHIVTRSDHGREPCHNNSDCIKESGMRRSDEDGGLFSGGPFPFDLNQEPGNKERHAEQEPEGRLHQMLPPAFHGLGRPSRQVNGGERDHRPEEEEEEGDAGHTHRYQHSAQEDNAGPAPSTQEQRRRRHHVMLERQAAERSKHINLRPSFHNTCPGLRKDINVRFQIVRGQLTSFPSNASAPAGEQRNIPSARDFTEHVGNKLAPGKEKEWNKSSKHQEE</sequence>